<dbReference type="AlphaFoldDB" id="A0A199W0P1"/>
<evidence type="ECO:0000313" key="4">
    <source>
        <dbReference type="Proteomes" id="UP000092600"/>
    </source>
</evidence>
<reference evidence="3 4" key="1">
    <citation type="journal article" date="2016" name="DNA Res.">
        <title>The draft genome of MD-2 pineapple using hybrid error correction of long reads.</title>
        <authorList>
            <person name="Redwan R.M."/>
            <person name="Saidin A."/>
            <person name="Kumar S.V."/>
        </authorList>
    </citation>
    <scope>NUCLEOTIDE SEQUENCE [LARGE SCALE GENOMIC DNA]</scope>
    <source>
        <strain evidence="4">cv. MD2</strain>
        <tissue evidence="3">Leaf</tissue>
    </source>
</reference>
<evidence type="ECO:0000313" key="3">
    <source>
        <dbReference type="EMBL" id="OAY82811.1"/>
    </source>
</evidence>
<feature type="compositionally biased region" description="Polar residues" evidence="1">
    <location>
        <begin position="111"/>
        <end position="127"/>
    </location>
</feature>
<dbReference type="InterPro" id="IPR004330">
    <property type="entry name" value="FAR1_DNA_bnd_dom"/>
</dbReference>
<feature type="domain" description="FAR1" evidence="2">
    <location>
        <begin position="60"/>
        <end position="159"/>
    </location>
</feature>
<dbReference type="PANTHER" id="PTHR47718">
    <property type="entry name" value="OS01G0519700 PROTEIN"/>
    <property type="match status" value="1"/>
</dbReference>
<dbReference type="EMBL" id="LSRQ01000440">
    <property type="protein sequence ID" value="OAY82811.1"/>
    <property type="molecule type" value="Genomic_DNA"/>
</dbReference>
<comment type="caution">
    <text evidence="3">The sequence shown here is derived from an EMBL/GenBank/DDBJ whole genome shotgun (WGS) entry which is preliminary data.</text>
</comment>
<evidence type="ECO:0000259" key="2">
    <source>
        <dbReference type="Pfam" id="PF03101"/>
    </source>
</evidence>
<dbReference type="STRING" id="4615.A0A199W0P1"/>
<gene>
    <name evidence="3" type="ORF">ACMD2_26574</name>
</gene>
<evidence type="ECO:0000256" key="1">
    <source>
        <dbReference type="SAM" id="MobiDB-lite"/>
    </source>
</evidence>
<sequence>MREYGSTIGSSVSLCNIDVENEVNEELEQIATAEQICMSTQPIEEPRVGLEFNSIEDGKKFYNDYAFKMGFSIRKTYHYKSKKHDDAITSVTYCCAKAGLSKSQTHEKGHCQNSEGSNTPKKQFSNRRSGCKAHIVLRIDDRGKWMITVVANEHNHELIISPSKSRFFRSQRAITEEQKELIHMMNEQNISTSQIMAFMQAREGGRHNIHFTRKDLKDFMTKDGEPSLWSDDPIEKDARRIYTRNIFSEFKTQLRATTGYKLIELKKDSLYKISPISHSSTSRQWMCT</sequence>
<organism evidence="3 4">
    <name type="scientific">Ananas comosus</name>
    <name type="common">Pineapple</name>
    <name type="synonym">Ananas ananas</name>
    <dbReference type="NCBI Taxonomy" id="4615"/>
    <lineage>
        <taxon>Eukaryota</taxon>
        <taxon>Viridiplantae</taxon>
        <taxon>Streptophyta</taxon>
        <taxon>Embryophyta</taxon>
        <taxon>Tracheophyta</taxon>
        <taxon>Spermatophyta</taxon>
        <taxon>Magnoliopsida</taxon>
        <taxon>Liliopsida</taxon>
        <taxon>Poales</taxon>
        <taxon>Bromeliaceae</taxon>
        <taxon>Bromelioideae</taxon>
        <taxon>Ananas</taxon>
    </lineage>
</organism>
<feature type="region of interest" description="Disordered" evidence="1">
    <location>
        <begin position="105"/>
        <end position="127"/>
    </location>
</feature>
<dbReference type="Proteomes" id="UP000092600">
    <property type="component" value="Unassembled WGS sequence"/>
</dbReference>
<protein>
    <submittedName>
        <fullName evidence="3">Protein FAR1-RELATED SEQUENCE 5</fullName>
    </submittedName>
</protein>
<proteinExistence type="predicted"/>
<name>A0A199W0P1_ANACO</name>
<accession>A0A199W0P1</accession>
<dbReference type="Pfam" id="PF03101">
    <property type="entry name" value="FAR1"/>
    <property type="match status" value="1"/>
</dbReference>